<organism evidence="1 2">
    <name type="scientific">Nanoarchaeum equitans (strain Kin4-M)</name>
    <dbReference type="NCBI Taxonomy" id="228908"/>
    <lineage>
        <taxon>Archaea</taxon>
        <taxon>Nanobdellota</taxon>
        <taxon>Candidatus Nanoarchaeia</taxon>
        <taxon>Nanoarchaeales</taxon>
        <taxon>Nanoarchaeaceae</taxon>
        <taxon>Nanoarchaeum</taxon>
    </lineage>
</organism>
<dbReference type="EMBL" id="AE017199">
    <property type="protein sequence ID" value="AAR38865.1"/>
    <property type="molecule type" value="Genomic_DNA"/>
</dbReference>
<keyword evidence="2" id="KW-1185">Reference proteome</keyword>
<dbReference type="PATRIC" id="fig|228908.8.peg.9"/>
<dbReference type="EnsemblBacteria" id="AAR38865">
    <property type="protein sequence ID" value="AAR38865"/>
    <property type="gene ID" value="NEQ010"/>
</dbReference>
<dbReference type="SUPFAM" id="SSF56059">
    <property type="entry name" value="Glutathione synthetase ATP-binding domain-like"/>
    <property type="match status" value="1"/>
</dbReference>
<sequence>MENREGIIEFVKEAYPITKGKYRIPLAVTEFFIEKEKLKEIEEKLNAIFLRIKEIVFEFLDNSLKGYPIDEFRKNLYLKIYENYNYKFKGIIRFDMINFKLIEINADAVEGVIQLDITSKWFSELFDFVGEPRYNREPFLSLFDKPAIIVYPDNYLFVDEYYLESKLLKGPYIKESEFYENKKYRIYPIYRRAIDIDKVKKLDYWLEKQNINDILFTIMGNKANLAFLDKEVDWALDIVAKTSFKPEFKKYVCKPYFGTHGEVYFEKRDNCVYQEFIEIPKREISYLDIDDKIKKGIFYYDFNPYAFFDKKLRFGNILLRFSKDHILNVAKGGGVGFYTIV</sequence>
<evidence type="ECO:0000313" key="1">
    <source>
        <dbReference type="EMBL" id="AAR38865.1"/>
    </source>
</evidence>
<protein>
    <submittedName>
        <fullName evidence="1">NEQ010</fullName>
    </submittedName>
</protein>
<dbReference type="Proteomes" id="UP000000578">
    <property type="component" value="Chromosome"/>
</dbReference>
<dbReference type="STRING" id="228908.NEQ010"/>
<reference evidence="1 2" key="1">
    <citation type="journal article" date="2003" name="Proc. Natl. Acad. Sci. U.S.A.">
        <title>The genome of Nanoarchaeum equitans: insights into early archaeal evolution and derived parasitism.</title>
        <authorList>
            <person name="Waters E."/>
            <person name="Hohn M.J."/>
            <person name="Ahel I."/>
            <person name="Graham D.E."/>
            <person name="Adams M.D."/>
            <person name="Barnstead M."/>
            <person name="Beeson K.Y."/>
            <person name="Bibbs L."/>
            <person name="Bolanos R."/>
            <person name="Keller M."/>
            <person name="Kretz K."/>
            <person name="Lin X."/>
            <person name="Mathur E."/>
            <person name="Ni J."/>
            <person name="Podar M."/>
            <person name="Richardson T."/>
            <person name="Sutton G.G."/>
            <person name="Simon M."/>
            <person name="Soll D."/>
            <person name="Stetter K.O."/>
            <person name="Short J.M."/>
            <person name="Noordewier M."/>
        </authorList>
    </citation>
    <scope>NUCLEOTIDE SEQUENCE [LARGE SCALE GENOMIC DNA]</scope>
    <source>
        <strain evidence="1 2">Kin4-M</strain>
    </source>
</reference>
<name>Q74MF4_NANEQ</name>
<evidence type="ECO:0000313" key="2">
    <source>
        <dbReference type="Proteomes" id="UP000000578"/>
    </source>
</evidence>
<proteinExistence type="predicted"/>
<accession>Q74MF4</accession>
<dbReference type="HOGENOM" id="CLU_812849_0_0_2"/>
<dbReference type="BioCyc" id="NEQU228908:GJB6-12-MONOMER"/>
<dbReference type="KEGG" id="neq:NEQ010"/>
<gene>
    <name evidence="1" type="ordered locus">NEQ010</name>
</gene>
<dbReference type="AlphaFoldDB" id="Q74MF4"/>